<sequence length="277" mass="29883">MSTPPTAPPRRVDASMDLLNQILREPVDPDYARVAADVPPGQRRRPRAHWWLALVLVLAGTLFAVGALQTNRARPVQETERAELVERIGAAESQQDALRRQVEDLDGQIDGLRSSALGTDASSRALEAQIDRLGPAVGLAPVTGPGIVVVVDDASTTDDDARDQVLDLDLQVLANGLWASGAEAVAINGHRLSALTAIRGAGDAITVDYRSLTRPYRVEAIGDPRTLQARLAESAAGAWWNDLAQNRDMTYQTSDASRLVLDSDPGITLRYARTVDR</sequence>
<organism evidence="4 5">
    <name type="scientific">Microlunatus spumicola</name>
    <dbReference type="NCBI Taxonomy" id="81499"/>
    <lineage>
        <taxon>Bacteria</taxon>
        <taxon>Bacillati</taxon>
        <taxon>Actinomycetota</taxon>
        <taxon>Actinomycetes</taxon>
        <taxon>Propionibacteriales</taxon>
        <taxon>Propionibacteriaceae</taxon>
        <taxon>Microlunatus</taxon>
    </lineage>
</organism>
<evidence type="ECO:0000256" key="1">
    <source>
        <dbReference type="ARBA" id="ARBA00009108"/>
    </source>
</evidence>
<keyword evidence="3" id="KW-1133">Transmembrane helix</keyword>
<evidence type="ECO:0000256" key="2">
    <source>
        <dbReference type="SAM" id="Coils"/>
    </source>
</evidence>
<evidence type="ECO:0000313" key="4">
    <source>
        <dbReference type="EMBL" id="GAA3551064.1"/>
    </source>
</evidence>
<dbReference type="RefSeq" id="WP_204912608.1">
    <property type="nucleotide sequence ID" value="NZ_BAAAYR010000001.1"/>
</dbReference>
<dbReference type="PANTHER" id="PTHR37313:SF1">
    <property type="entry name" value="UPF0749 PROTEIN RV1823"/>
    <property type="match status" value="1"/>
</dbReference>
<reference evidence="5" key="1">
    <citation type="journal article" date="2019" name="Int. J. Syst. Evol. Microbiol.">
        <title>The Global Catalogue of Microorganisms (GCM) 10K type strain sequencing project: providing services to taxonomists for standard genome sequencing and annotation.</title>
        <authorList>
            <consortium name="The Broad Institute Genomics Platform"/>
            <consortium name="The Broad Institute Genome Sequencing Center for Infectious Disease"/>
            <person name="Wu L."/>
            <person name="Ma J."/>
        </authorList>
    </citation>
    <scope>NUCLEOTIDE SEQUENCE [LARGE SCALE GENOMIC DNA]</scope>
    <source>
        <strain evidence="5">JCM 16540</strain>
    </source>
</reference>
<name>A0ABP6WLX3_9ACTN</name>
<keyword evidence="2" id="KW-0175">Coiled coil</keyword>
<dbReference type="EMBL" id="BAAAYR010000001">
    <property type="protein sequence ID" value="GAA3551064.1"/>
    <property type="molecule type" value="Genomic_DNA"/>
</dbReference>
<keyword evidence="3" id="KW-0472">Membrane</keyword>
<comment type="similarity">
    <text evidence="1">Belongs to the UPF0749 family.</text>
</comment>
<feature type="coiled-coil region" evidence="2">
    <location>
        <begin position="81"/>
        <end position="115"/>
    </location>
</feature>
<comment type="caution">
    <text evidence="4">The sequence shown here is derived from an EMBL/GenBank/DDBJ whole genome shotgun (WGS) entry which is preliminary data.</text>
</comment>
<dbReference type="InterPro" id="IPR010273">
    <property type="entry name" value="DUF881"/>
</dbReference>
<accession>A0ABP6WLX3</accession>
<protein>
    <submittedName>
        <fullName evidence="4">DUF881 domain-containing protein</fullName>
    </submittedName>
</protein>
<feature type="transmembrane region" description="Helical" evidence="3">
    <location>
        <begin position="50"/>
        <end position="68"/>
    </location>
</feature>
<evidence type="ECO:0000313" key="5">
    <source>
        <dbReference type="Proteomes" id="UP001500767"/>
    </source>
</evidence>
<dbReference type="PANTHER" id="PTHR37313">
    <property type="entry name" value="UPF0749 PROTEIN RV1825"/>
    <property type="match status" value="1"/>
</dbReference>
<keyword evidence="5" id="KW-1185">Reference proteome</keyword>
<keyword evidence="3" id="KW-0812">Transmembrane</keyword>
<dbReference type="Gene3D" id="3.30.70.1880">
    <property type="entry name" value="Protein of unknown function DUF881"/>
    <property type="match status" value="1"/>
</dbReference>
<dbReference type="Proteomes" id="UP001500767">
    <property type="component" value="Unassembled WGS sequence"/>
</dbReference>
<dbReference type="Pfam" id="PF05949">
    <property type="entry name" value="DUF881"/>
    <property type="match status" value="1"/>
</dbReference>
<proteinExistence type="inferred from homology"/>
<evidence type="ECO:0000256" key="3">
    <source>
        <dbReference type="SAM" id="Phobius"/>
    </source>
</evidence>
<gene>
    <name evidence="4" type="ORF">GCM10022197_02460</name>
</gene>